<name>A0A921HMQ8_9FIRM</name>
<proteinExistence type="predicted"/>
<evidence type="ECO:0000313" key="3">
    <source>
        <dbReference type="Proteomes" id="UP000780768"/>
    </source>
</evidence>
<reference evidence="2" key="2">
    <citation type="submission" date="2021-09" db="EMBL/GenBank/DDBJ databases">
        <authorList>
            <person name="Gilroy R."/>
        </authorList>
    </citation>
    <scope>NUCLEOTIDE SEQUENCE</scope>
    <source>
        <strain evidence="2">7318</strain>
    </source>
</reference>
<keyword evidence="1" id="KW-1133">Transmembrane helix</keyword>
<feature type="transmembrane region" description="Helical" evidence="1">
    <location>
        <begin position="15"/>
        <end position="34"/>
    </location>
</feature>
<keyword evidence="1" id="KW-0472">Membrane</keyword>
<accession>A0A921HMQ8</accession>
<organism evidence="2 3">
    <name type="scientific">Megamonas hypermegale</name>
    <dbReference type="NCBI Taxonomy" id="158847"/>
    <lineage>
        <taxon>Bacteria</taxon>
        <taxon>Bacillati</taxon>
        <taxon>Bacillota</taxon>
        <taxon>Negativicutes</taxon>
        <taxon>Selenomonadales</taxon>
        <taxon>Selenomonadaceae</taxon>
        <taxon>Megamonas</taxon>
    </lineage>
</organism>
<reference evidence="2" key="1">
    <citation type="journal article" date="2021" name="PeerJ">
        <title>Extensive microbial diversity within the chicken gut microbiome revealed by metagenomics and culture.</title>
        <authorList>
            <person name="Gilroy R."/>
            <person name="Ravi A."/>
            <person name="Getino M."/>
            <person name="Pursley I."/>
            <person name="Horton D.L."/>
            <person name="Alikhan N.F."/>
            <person name="Baker D."/>
            <person name="Gharbi K."/>
            <person name="Hall N."/>
            <person name="Watson M."/>
            <person name="Adriaenssens E.M."/>
            <person name="Foster-Nyarko E."/>
            <person name="Jarju S."/>
            <person name="Secka A."/>
            <person name="Antonio M."/>
            <person name="Oren A."/>
            <person name="Chaudhuri R.R."/>
            <person name="La Ragione R."/>
            <person name="Hildebrand F."/>
            <person name="Pallen M.J."/>
        </authorList>
    </citation>
    <scope>NUCLEOTIDE SEQUENCE</scope>
    <source>
        <strain evidence="2">7318</strain>
    </source>
</reference>
<gene>
    <name evidence="2" type="ORF">K8V65_03175</name>
</gene>
<protein>
    <submittedName>
        <fullName evidence="2">Uncharacterized protein</fullName>
    </submittedName>
</protein>
<keyword evidence="1" id="KW-0812">Transmembrane</keyword>
<dbReference type="EMBL" id="DYVR01000085">
    <property type="protein sequence ID" value="HJF84651.1"/>
    <property type="molecule type" value="Genomic_DNA"/>
</dbReference>
<comment type="caution">
    <text evidence="2">The sequence shown here is derived from an EMBL/GenBank/DDBJ whole genome shotgun (WGS) entry which is preliminary data.</text>
</comment>
<evidence type="ECO:0000256" key="1">
    <source>
        <dbReference type="SAM" id="Phobius"/>
    </source>
</evidence>
<sequence>MMIADWQGDDKVRKIITLLMMAVMLMTFSAGVFAQPKSDYDFNRVGDGYHCHYDDGHHYRSGHCW</sequence>
<evidence type="ECO:0000313" key="2">
    <source>
        <dbReference type="EMBL" id="HJF84651.1"/>
    </source>
</evidence>
<dbReference type="Proteomes" id="UP000780768">
    <property type="component" value="Unassembled WGS sequence"/>
</dbReference>
<dbReference type="RefSeq" id="WP_304052176.1">
    <property type="nucleotide sequence ID" value="NZ_CAKMHU010000040.1"/>
</dbReference>
<dbReference type="AlphaFoldDB" id="A0A921HMQ8"/>